<gene>
    <name evidence="2" type="ORF">SAMN02745138_03291</name>
</gene>
<evidence type="ECO:0000313" key="3">
    <source>
        <dbReference type="Proteomes" id="UP000183975"/>
    </source>
</evidence>
<dbReference type="AlphaFoldDB" id="A0A1M6ZWI9"/>
<organism evidence="2 3">
    <name type="scientific">Anaerotignum lactatifermentans DSM 14214</name>
    <dbReference type="NCBI Taxonomy" id="1121323"/>
    <lineage>
        <taxon>Bacteria</taxon>
        <taxon>Bacillati</taxon>
        <taxon>Bacillota</taxon>
        <taxon>Clostridia</taxon>
        <taxon>Lachnospirales</taxon>
        <taxon>Anaerotignaceae</taxon>
        <taxon>Anaerotignum</taxon>
    </lineage>
</organism>
<name>A0A1M6ZWI9_9FIRM</name>
<protein>
    <recommendedName>
        <fullName evidence="4">Copper amine oxidase N-terminal domain-containing protein</fullName>
    </recommendedName>
</protein>
<accession>A0A1M6ZWI9</accession>
<keyword evidence="1" id="KW-0732">Signal</keyword>
<reference evidence="2 3" key="1">
    <citation type="submission" date="2016-11" db="EMBL/GenBank/DDBJ databases">
        <authorList>
            <person name="Jaros S."/>
            <person name="Januszkiewicz K."/>
            <person name="Wedrychowicz H."/>
        </authorList>
    </citation>
    <scope>NUCLEOTIDE SEQUENCE [LARGE SCALE GENOMIC DNA]</scope>
    <source>
        <strain evidence="2 3">DSM 14214</strain>
    </source>
</reference>
<dbReference type="Proteomes" id="UP000183975">
    <property type="component" value="Unassembled WGS sequence"/>
</dbReference>
<evidence type="ECO:0000256" key="1">
    <source>
        <dbReference type="SAM" id="SignalP"/>
    </source>
</evidence>
<sequence length="364" mass="41627">MKGFALCLAAVFLMGNTAFAAEKTEKTAVPVHQTVVWDGTETKMPGYNIDGYTYFRLRDMAKMVSAYATNEMHYFDLQYQKETNSITIVRKKEKYQYVAENKTFDVGTENKKAYASSASVLLNDLDVTKIGLVEDGYVIDGYTFYKLRDITRLLGMDVGWCEEEKVTEVLSQPKKVYSNDPTLYRKPVIYLYPEKTMDVSVKLDYAGDLTVTYPTYDGGWQVTAQPDGTLTNHADGLEYSYLFWEGNGQLEVDFSEGFVVKGEDTAAFLQKTLSDMGLTPKEYNDFIVYWLPFMQENAYNLISFQQENYTEQAKLDIHPAPDSVLRVFMAFRSLEKPIEVKPQEFQPFERNGFTVVEWGGTEVK</sequence>
<feature type="chain" id="PRO_5013291516" description="Copper amine oxidase N-terminal domain-containing protein" evidence="1">
    <location>
        <begin position="21"/>
        <end position="364"/>
    </location>
</feature>
<feature type="signal peptide" evidence="1">
    <location>
        <begin position="1"/>
        <end position="20"/>
    </location>
</feature>
<proteinExistence type="predicted"/>
<evidence type="ECO:0000313" key="2">
    <source>
        <dbReference type="EMBL" id="SHL34852.1"/>
    </source>
</evidence>
<dbReference type="EMBL" id="FRAH01000096">
    <property type="protein sequence ID" value="SHL34852.1"/>
    <property type="molecule type" value="Genomic_DNA"/>
</dbReference>
<evidence type="ECO:0008006" key="4">
    <source>
        <dbReference type="Google" id="ProtNLM"/>
    </source>
</evidence>
<keyword evidence="3" id="KW-1185">Reference proteome</keyword>
<dbReference type="RefSeq" id="WP_242949278.1">
    <property type="nucleotide sequence ID" value="NZ_FRAH01000096.1"/>
</dbReference>